<dbReference type="RefSeq" id="WP_137315050.1">
    <property type="nucleotide sequence ID" value="NZ_CP040017.1"/>
</dbReference>
<accession>A0A4V1EDT6</accession>
<reference evidence="3 4" key="1">
    <citation type="submission" date="2019-05" db="EMBL/GenBank/DDBJ databases">
        <title>Draft Genome Sequences of Six Type Strains of the Genus Massilia.</title>
        <authorList>
            <person name="Miess H."/>
            <person name="Frediansyhah A."/>
            <person name="Gross H."/>
        </authorList>
    </citation>
    <scope>NUCLEOTIDE SEQUENCE [LARGE SCALE GENOMIC DNA]</scope>
    <source>
        <strain evidence="3 4">DSMZ 26121</strain>
    </source>
</reference>
<feature type="signal peptide" evidence="1">
    <location>
        <begin position="1"/>
        <end position="22"/>
    </location>
</feature>
<dbReference type="Proteomes" id="UP000584325">
    <property type="component" value="Unassembled WGS sequence"/>
</dbReference>
<protein>
    <submittedName>
        <fullName evidence="2">Uncharacterized protein</fullName>
    </submittedName>
</protein>
<evidence type="ECO:0000313" key="4">
    <source>
        <dbReference type="Proteomes" id="UP000298763"/>
    </source>
</evidence>
<name>A0A4V1EDT6_9BURK</name>
<evidence type="ECO:0000313" key="3">
    <source>
        <dbReference type="EMBL" id="QCP12211.1"/>
    </source>
</evidence>
<evidence type="ECO:0000256" key="1">
    <source>
        <dbReference type="SAM" id="SignalP"/>
    </source>
</evidence>
<evidence type="ECO:0000313" key="5">
    <source>
        <dbReference type="Proteomes" id="UP000584325"/>
    </source>
</evidence>
<dbReference type="Proteomes" id="UP000298763">
    <property type="component" value="Chromosome"/>
</dbReference>
<feature type="chain" id="PRO_5044609971" evidence="1">
    <location>
        <begin position="23"/>
        <end position="104"/>
    </location>
</feature>
<keyword evidence="1" id="KW-0732">Signal</keyword>
<reference evidence="2 5" key="2">
    <citation type="submission" date="2020-08" db="EMBL/GenBank/DDBJ databases">
        <title>Genomic Encyclopedia of Type Strains, Phase III (KMG-III): the genomes of soil and plant-associated and newly described type strains.</title>
        <authorList>
            <person name="Whitman W."/>
        </authorList>
    </citation>
    <scope>NUCLEOTIDE SEQUENCE [LARGE SCALE GENOMIC DNA]</scope>
    <source>
        <strain evidence="2 5">CECT 7753</strain>
    </source>
</reference>
<evidence type="ECO:0000313" key="2">
    <source>
        <dbReference type="EMBL" id="MBB3220243.1"/>
    </source>
</evidence>
<sequence>MQKTKQSLLFALAVFAAPLAIAAPAPVADAASALSQPATQGASAAQTVPAAASVSSEHRVRVTQQAAAQAAVSANTALPNWSMLLVGAGVLLLPRKRRVDNSVR</sequence>
<organism evidence="2 5">
    <name type="scientific">Pseudoduganella umbonata</name>
    <dbReference type="NCBI Taxonomy" id="864828"/>
    <lineage>
        <taxon>Bacteria</taxon>
        <taxon>Pseudomonadati</taxon>
        <taxon>Pseudomonadota</taxon>
        <taxon>Betaproteobacteria</taxon>
        <taxon>Burkholderiales</taxon>
        <taxon>Oxalobacteraceae</taxon>
        <taxon>Telluria group</taxon>
        <taxon>Pseudoduganella</taxon>
    </lineage>
</organism>
<proteinExistence type="predicted"/>
<dbReference type="EMBL" id="CP040017">
    <property type="protein sequence ID" value="QCP12211.1"/>
    <property type="molecule type" value="Genomic_DNA"/>
</dbReference>
<keyword evidence="4" id="KW-1185">Reference proteome</keyword>
<dbReference type="AlphaFoldDB" id="A0A4V1EDT6"/>
<dbReference type="EMBL" id="JACHXS010000002">
    <property type="protein sequence ID" value="MBB3220243.1"/>
    <property type="molecule type" value="Genomic_DNA"/>
</dbReference>
<gene>
    <name evidence="3" type="ORF">FCL38_18610</name>
    <name evidence="2" type="ORF">FHS02_001042</name>
</gene>